<dbReference type="EMBL" id="DF836566">
    <property type="protein sequence ID" value="GAN09595.1"/>
    <property type="molecule type" value="Genomic_DNA"/>
</dbReference>
<organism evidence="2">
    <name type="scientific">Mucor ambiguus</name>
    <dbReference type="NCBI Taxonomy" id="91626"/>
    <lineage>
        <taxon>Eukaryota</taxon>
        <taxon>Fungi</taxon>
        <taxon>Fungi incertae sedis</taxon>
        <taxon>Mucoromycota</taxon>
        <taxon>Mucoromycotina</taxon>
        <taxon>Mucoromycetes</taxon>
        <taxon>Mucorales</taxon>
        <taxon>Mucorineae</taxon>
        <taxon>Mucoraceae</taxon>
        <taxon>Mucor</taxon>
    </lineage>
</organism>
<evidence type="ECO:0000313" key="2">
    <source>
        <dbReference type="EMBL" id="GAN09595.1"/>
    </source>
</evidence>
<dbReference type="AlphaFoldDB" id="A0A0C9LX37"/>
<gene>
    <name evidence="2" type="ORF">MAM1_0277d09125</name>
</gene>
<protein>
    <recommendedName>
        <fullName evidence="4">C2H2-type domain-containing protein</fullName>
    </recommendedName>
</protein>
<name>A0A0C9LX37_9FUNG</name>
<evidence type="ECO:0008006" key="4">
    <source>
        <dbReference type="Google" id="ProtNLM"/>
    </source>
</evidence>
<feature type="region of interest" description="Disordered" evidence="1">
    <location>
        <begin position="92"/>
        <end position="121"/>
    </location>
</feature>
<sequence>MKHSLTQLPSKKKQKKRTVRDGKRTIQVAMPPAYKDEKLAFATGTDEVSIKNQCARLQNESAKNKTMNPAKIVDHSSLIIAENRLIKARYKHHAHLSRNSNGTRRSNNESETAMPLADGSQAADTYDKVVVDTSCQTATTSTTGALCNASNGHRTNHELTLDPDKLHLCSIRSKYSTLRHKRRKLNAASNMVDVEAEDQKIQRALSESLQGSQVEVEINPIISNLSSYPHPVINDPNNYCRVCHVSHSTQKAYQIHLQTKHHVAFPSSSTKRKAQKSPAVTRPDNLSKYIPIQITFDPKSSPAAAREQMKNANVQPDFDDPNHYCRSCHITKPNRKSYLTHLCMIHQTTSRKKDYSKAPNVKTKY</sequence>
<evidence type="ECO:0000256" key="1">
    <source>
        <dbReference type="SAM" id="MobiDB-lite"/>
    </source>
</evidence>
<feature type="region of interest" description="Disordered" evidence="1">
    <location>
        <begin position="1"/>
        <end position="23"/>
    </location>
</feature>
<dbReference type="OrthoDB" id="2286506at2759"/>
<proteinExistence type="predicted"/>
<dbReference type="Proteomes" id="UP000053815">
    <property type="component" value="Unassembled WGS sequence"/>
</dbReference>
<accession>A0A0C9LX37</accession>
<reference evidence="2" key="1">
    <citation type="submission" date="2014-09" db="EMBL/GenBank/DDBJ databases">
        <title>Draft genome sequence of an oleaginous Mucoromycotina fungus Mucor ambiguus NBRC6742.</title>
        <authorList>
            <person name="Takeda I."/>
            <person name="Yamane N."/>
            <person name="Morita T."/>
            <person name="Tamano K."/>
            <person name="Machida M."/>
            <person name="Baker S."/>
            <person name="Koike H."/>
        </authorList>
    </citation>
    <scope>NUCLEOTIDE SEQUENCE</scope>
    <source>
        <strain evidence="2">NBRC 6742</strain>
    </source>
</reference>
<keyword evidence="3" id="KW-1185">Reference proteome</keyword>
<evidence type="ECO:0000313" key="3">
    <source>
        <dbReference type="Proteomes" id="UP000053815"/>
    </source>
</evidence>